<keyword evidence="8" id="KW-1185">Reference proteome</keyword>
<evidence type="ECO:0000256" key="5">
    <source>
        <dbReference type="ARBA" id="ARBA00022734"/>
    </source>
</evidence>
<comment type="function">
    <text evidence="6">Has immunoglobulin-binding and hemagglutination properties, and can bind to mannose. Essential for virulence. May be involved in LPS biosynthesis or polysaccharide transport.</text>
</comment>
<keyword evidence="4" id="KW-0472">Membrane</keyword>
<evidence type="ECO:0000256" key="2">
    <source>
        <dbReference type="ARBA" id="ARBA00010270"/>
    </source>
</evidence>
<evidence type="ECO:0000313" key="7">
    <source>
        <dbReference type="EMBL" id="MFD2258907.1"/>
    </source>
</evidence>
<evidence type="ECO:0000313" key="8">
    <source>
        <dbReference type="Proteomes" id="UP001597373"/>
    </source>
</evidence>
<comment type="caution">
    <text evidence="7">The sequence shown here is derived from an EMBL/GenBank/DDBJ whole genome shotgun (WGS) entry which is preliminary data.</text>
</comment>
<comment type="subcellular location">
    <subcellularLocation>
        <location evidence="1">Membrane</location>
        <topology evidence="1">Single-pass membrane protein</topology>
    </subcellularLocation>
</comment>
<dbReference type="InterPro" id="IPR012413">
    <property type="entry name" value="BA14K"/>
</dbReference>
<sequence>MQWCAQRYRSYRAYDNTFQPYNGPRRPCRSPYF</sequence>
<reference evidence="8" key="1">
    <citation type="journal article" date="2019" name="Int. J. Syst. Evol. Microbiol.">
        <title>The Global Catalogue of Microorganisms (GCM) 10K type strain sequencing project: providing services to taxonomists for standard genome sequencing and annotation.</title>
        <authorList>
            <consortium name="The Broad Institute Genomics Platform"/>
            <consortium name="The Broad Institute Genome Sequencing Center for Infectious Disease"/>
            <person name="Wu L."/>
            <person name="Ma J."/>
        </authorList>
    </citation>
    <scope>NUCLEOTIDE SEQUENCE [LARGE SCALE GENOMIC DNA]</scope>
    <source>
        <strain evidence="8">KCTC 23707</strain>
    </source>
</reference>
<evidence type="ECO:0000256" key="6">
    <source>
        <dbReference type="ARBA" id="ARBA00025321"/>
    </source>
</evidence>
<evidence type="ECO:0000256" key="4">
    <source>
        <dbReference type="ARBA" id="ARBA00022475"/>
    </source>
</evidence>
<keyword evidence="4" id="KW-1003">Cell membrane</keyword>
<dbReference type="EMBL" id="JBHUIR010000016">
    <property type="protein sequence ID" value="MFD2258907.1"/>
    <property type="molecule type" value="Genomic_DNA"/>
</dbReference>
<gene>
    <name evidence="7" type="ORF">ACFSMZ_03920</name>
</gene>
<protein>
    <recommendedName>
        <fullName evidence="3">Lectin-like protein BA14k</fullName>
    </recommendedName>
</protein>
<evidence type="ECO:0000256" key="1">
    <source>
        <dbReference type="ARBA" id="ARBA00004167"/>
    </source>
</evidence>
<accession>A0ABW5DCQ7</accession>
<name>A0ABW5DCQ7_9HYPH</name>
<dbReference type="RefSeq" id="WP_378188042.1">
    <property type="nucleotide sequence ID" value="NZ_BAABGS010000067.1"/>
</dbReference>
<dbReference type="Proteomes" id="UP001597373">
    <property type="component" value="Unassembled WGS sequence"/>
</dbReference>
<keyword evidence="5" id="KW-0430">Lectin</keyword>
<proteinExistence type="inferred from homology"/>
<evidence type="ECO:0000256" key="3">
    <source>
        <dbReference type="ARBA" id="ARBA00020552"/>
    </source>
</evidence>
<organism evidence="7 8">
    <name type="scientific">Chelativorans composti</name>
    <dbReference type="NCBI Taxonomy" id="768533"/>
    <lineage>
        <taxon>Bacteria</taxon>
        <taxon>Pseudomonadati</taxon>
        <taxon>Pseudomonadota</taxon>
        <taxon>Alphaproteobacteria</taxon>
        <taxon>Hyphomicrobiales</taxon>
        <taxon>Phyllobacteriaceae</taxon>
        <taxon>Chelativorans</taxon>
    </lineage>
</organism>
<dbReference type="Pfam" id="PF07886">
    <property type="entry name" value="BA14K"/>
    <property type="match status" value="1"/>
</dbReference>
<comment type="similarity">
    <text evidence="2">Belongs to the BA14k family.</text>
</comment>